<evidence type="ECO:0000313" key="2">
    <source>
        <dbReference type="Proteomes" id="UP001176941"/>
    </source>
</evidence>
<organism evidence="1 2">
    <name type="scientific">Rangifer tarandus platyrhynchus</name>
    <name type="common">Svalbard reindeer</name>
    <dbReference type="NCBI Taxonomy" id="3082113"/>
    <lineage>
        <taxon>Eukaryota</taxon>
        <taxon>Metazoa</taxon>
        <taxon>Chordata</taxon>
        <taxon>Craniata</taxon>
        <taxon>Vertebrata</taxon>
        <taxon>Euteleostomi</taxon>
        <taxon>Mammalia</taxon>
        <taxon>Eutheria</taxon>
        <taxon>Laurasiatheria</taxon>
        <taxon>Artiodactyla</taxon>
        <taxon>Ruminantia</taxon>
        <taxon>Pecora</taxon>
        <taxon>Cervidae</taxon>
        <taxon>Odocoileinae</taxon>
        <taxon>Rangifer</taxon>
    </lineage>
</organism>
<accession>A0ABN8YMG8</accession>
<sequence>MREMRPSSDDVTWPLYPSWPLGLAGPTPELFSHVSHCIPTITTLPFFWGGGVLRHAGPQFPHLSQTCTACSGSSVLTTGPPGKSLYSLFLKNQFAWTFVTYTFTFW</sequence>
<protein>
    <submittedName>
        <fullName evidence="1">Uncharacterized protein</fullName>
    </submittedName>
</protein>
<keyword evidence="2" id="KW-1185">Reference proteome</keyword>
<dbReference type="Proteomes" id="UP001176941">
    <property type="component" value="Chromosome 20"/>
</dbReference>
<dbReference type="EMBL" id="OX459956">
    <property type="protein sequence ID" value="CAI9162260.1"/>
    <property type="molecule type" value="Genomic_DNA"/>
</dbReference>
<gene>
    <name evidence="1" type="ORF">MRATA1EN1_LOCUS11222</name>
</gene>
<reference evidence="1" key="1">
    <citation type="submission" date="2023-04" db="EMBL/GenBank/DDBJ databases">
        <authorList>
            <consortium name="ELIXIR-Norway"/>
        </authorList>
    </citation>
    <scope>NUCLEOTIDE SEQUENCE [LARGE SCALE GENOMIC DNA]</scope>
</reference>
<evidence type="ECO:0000313" key="1">
    <source>
        <dbReference type="EMBL" id="CAI9162260.1"/>
    </source>
</evidence>
<proteinExistence type="predicted"/>
<name>A0ABN8YMG8_RANTA</name>